<evidence type="ECO:0000313" key="2">
    <source>
        <dbReference type="Proteomes" id="UP001165121"/>
    </source>
</evidence>
<gene>
    <name evidence="1" type="ORF">Pfra01_001518200</name>
</gene>
<organism evidence="1 2">
    <name type="scientific">Phytophthora fragariaefolia</name>
    <dbReference type="NCBI Taxonomy" id="1490495"/>
    <lineage>
        <taxon>Eukaryota</taxon>
        <taxon>Sar</taxon>
        <taxon>Stramenopiles</taxon>
        <taxon>Oomycota</taxon>
        <taxon>Peronosporomycetes</taxon>
        <taxon>Peronosporales</taxon>
        <taxon>Peronosporaceae</taxon>
        <taxon>Phytophthora</taxon>
    </lineage>
</organism>
<protein>
    <submittedName>
        <fullName evidence="1">Unnamed protein product</fullName>
    </submittedName>
</protein>
<reference evidence="1" key="1">
    <citation type="submission" date="2023-04" db="EMBL/GenBank/DDBJ databases">
        <title>Phytophthora fragariaefolia NBRC 109709.</title>
        <authorList>
            <person name="Ichikawa N."/>
            <person name="Sato H."/>
            <person name="Tonouchi N."/>
        </authorList>
    </citation>
    <scope>NUCLEOTIDE SEQUENCE</scope>
    <source>
        <strain evidence="1">NBRC 109709</strain>
    </source>
</reference>
<accession>A0A9W6XPQ2</accession>
<sequence length="140" mass="15272">MASTPPLPPLTPPAGTLHTPTQIPKTKHACSGCGNRLVTGLFPPVYYHCCRNNQELILGFACLHRTEMQLINLLHEHGQVSTCLAYVKHELNEARMRALNVDVEHGMRLTEGPVAPRSPLAIESADDFSSGNDLSSGDEF</sequence>
<dbReference type="Proteomes" id="UP001165121">
    <property type="component" value="Unassembled WGS sequence"/>
</dbReference>
<name>A0A9W6XPQ2_9STRA</name>
<proteinExistence type="predicted"/>
<keyword evidence="2" id="KW-1185">Reference proteome</keyword>
<evidence type="ECO:0000313" key="1">
    <source>
        <dbReference type="EMBL" id="GMF44057.1"/>
    </source>
</evidence>
<dbReference type="EMBL" id="BSXT01001638">
    <property type="protein sequence ID" value="GMF44057.1"/>
    <property type="molecule type" value="Genomic_DNA"/>
</dbReference>
<comment type="caution">
    <text evidence="1">The sequence shown here is derived from an EMBL/GenBank/DDBJ whole genome shotgun (WGS) entry which is preliminary data.</text>
</comment>
<dbReference type="AlphaFoldDB" id="A0A9W6XPQ2"/>